<dbReference type="InterPro" id="IPR003594">
    <property type="entry name" value="HATPase_dom"/>
</dbReference>
<sequence>MRDLSLHLMDIIQNSITAKASRIYITFDADKSMDILKMTVADNGTGMDEELVKRVMDPFVTSRDTRKVGLGIPLLAASCERSSGSLSIDSAKGNGTVLMASFKLSHIDRPPLGDISETIATVVSSNPEVEVEFKLTSPNGSFEFSTEEIKQKLGEVPITHYEVLAWIKEYLNEGVKITFGGVLDEIYC</sequence>
<dbReference type="Pfam" id="PF02518">
    <property type="entry name" value="HATPase_c"/>
    <property type="match status" value="1"/>
</dbReference>
<evidence type="ECO:0000256" key="3">
    <source>
        <dbReference type="ARBA" id="ARBA00022777"/>
    </source>
</evidence>
<dbReference type="RefSeq" id="WP_103079675.1">
    <property type="nucleotide sequence ID" value="NZ_CP021850.1"/>
</dbReference>
<keyword evidence="4" id="KW-0902">Two-component regulatory system</keyword>
<accession>A0A2K2FMW6</accession>
<dbReference type="GO" id="GO:0000160">
    <property type="term" value="P:phosphorelay signal transduction system"/>
    <property type="evidence" value="ECO:0007669"/>
    <property type="project" value="UniProtKB-KW"/>
</dbReference>
<keyword evidence="3 6" id="KW-0418">Kinase</keyword>
<dbReference type="SMART" id="SM00387">
    <property type="entry name" value="HATPase_c"/>
    <property type="match status" value="1"/>
</dbReference>
<dbReference type="KEGG" id="cthd:CDO33_16065"/>
<organism evidence="6 7">
    <name type="scientific">Clostridium thermosuccinogenes</name>
    <dbReference type="NCBI Taxonomy" id="84032"/>
    <lineage>
        <taxon>Bacteria</taxon>
        <taxon>Bacillati</taxon>
        <taxon>Bacillota</taxon>
        <taxon>Clostridia</taxon>
        <taxon>Eubacteriales</taxon>
        <taxon>Clostridiaceae</taxon>
        <taxon>Clostridium</taxon>
    </lineage>
</organism>
<evidence type="ECO:0000259" key="5">
    <source>
        <dbReference type="PROSITE" id="PS50109"/>
    </source>
</evidence>
<name>A0A2K2FMW6_9CLOT</name>
<proteinExistence type="predicted"/>
<feature type="domain" description="Histidine kinase" evidence="5">
    <location>
        <begin position="1"/>
        <end position="106"/>
    </location>
</feature>
<dbReference type="InterPro" id="IPR004358">
    <property type="entry name" value="Sig_transdc_His_kin-like_C"/>
</dbReference>
<dbReference type="InterPro" id="IPR036890">
    <property type="entry name" value="HATPase_C_sf"/>
</dbReference>
<comment type="catalytic activity">
    <reaction evidence="1">
        <text>ATP + protein L-histidine = ADP + protein N-phospho-L-histidine.</text>
        <dbReference type="EC" id="2.7.13.3"/>
    </reaction>
</comment>
<protein>
    <recommendedName>
        <fullName evidence="2">histidine kinase</fullName>
        <ecNumber evidence="2">2.7.13.3</ecNumber>
    </recommendedName>
</protein>
<keyword evidence="3 6" id="KW-0808">Transferase</keyword>
<dbReference type="PROSITE" id="PS50109">
    <property type="entry name" value="HIS_KIN"/>
    <property type="match status" value="1"/>
</dbReference>
<evidence type="ECO:0000256" key="4">
    <source>
        <dbReference type="ARBA" id="ARBA00023012"/>
    </source>
</evidence>
<evidence type="ECO:0000256" key="2">
    <source>
        <dbReference type="ARBA" id="ARBA00012438"/>
    </source>
</evidence>
<dbReference type="Gene3D" id="3.30.565.10">
    <property type="entry name" value="Histidine kinase-like ATPase, C-terminal domain"/>
    <property type="match status" value="1"/>
</dbReference>
<dbReference type="EC" id="2.7.13.3" evidence="2"/>
<dbReference type="GO" id="GO:0004673">
    <property type="term" value="F:protein histidine kinase activity"/>
    <property type="evidence" value="ECO:0007669"/>
    <property type="project" value="UniProtKB-EC"/>
</dbReference>
<comment type="caution">
    <text evidence="6">The sequence shown here is derived from an EMBL/GenBank/DDBJ whole genome shotgun (WGS) entry which is preliminary data.</text>
</comment>
<reference evidence="7" key="1">
    <citation type="submission" date="2017-06" db="EMBL/GenBank/DDBJ databases">
        <title>Investigating the central metabolism of Clostridium thermosuccinogenes.</title>
        <authorList>
            <person name="Koendjbiharie J.G."/>
            <person name="Van Kranenburg R."/>
            <person name="Vriesendorp B."/>
        </authorList>
    </citation>
    <scope>NUCLEOTIDE SEQUENCE [LARGE SCALE GENOMIC DNA]</scope>
    <source>
        <strain evidence="7">DSM 5806</strain>
    </source>
</reference>
<dbReference type="AlphaFoldDB" id="A0A2K2FMW6"/>
<gene>
    <name evidence="6" type="ORF">CDQ84_00075</name>
</gene>
<dbReference type="PRINTS" id="PR00344">
    <property type="entry name" value="BCTRLSENSOR"/>
</dbReference>
<dbReference type="InterPro" id="IPR005467">
    <property type="entry name" value="His_kinase_dom"/>
</dbReference>
<keyword evidence="7" id="KW-1185">Reference proteome</keyword>
<dbReference type="EMBL" id="NIOJ01000001">
    <property type="protein sequence ID" value="PNU01447.1"/>
    <property type="molecule type" value="Genomic_DNA"/>
</dbReference>
<dbReference type="OrthoDB" id="9797586at2"/>
<evidence type="ECO:0000256" key="1">
    <source>
        <dbReference type="ARBA" id="ARBA00000085"/>
    </source>
</evidence>
<evidence type="ECO:0000313" key="7">
    <source>
        <dbReference type="Proteomes" id="UP000236151"/>
    </source>
</evidence>
<evidence type="ECO:0000313" key="6">
    <source>
        <dbReference type="EMBL" id="PNU01447.1"/>
    </source>
</evidence>
<dbReference type="Proteomes" id="UP000236151">
    <property type="component" value="Unassembled WGS sequence"/>
</dbReference>
<dbReference type="SUPFAM" id="SSF55874">
    <property type="entry name" value="ATPase domain of HSP90 chaperone/DNA topoisomerase II/histidine kinase"/>
    <property type="match status" value="1"/>
</dbReference>